<organism evidence="1">
    <name type="scientific">Hexamita inflata</name>
    <dbReference type="NCBI Taxonomy" id="28002"/>
    <lineage>
        <taxon>Eukaryota</taxon>
        <taxon>Metamonada</taxon>
        <taxon>Diplomonadida</taxon>
        <taxon>Hexamitidae</taxon>
        <taxon>Hexamitinae</taxon>
        <taxon>Hexamita</taxon>
    </lineage>
</organism>
<comment type="caution">
    <text evidence="1">The sequence shown here is derived from an EMBL/GenBank/DDBJ whole genome shotgun (WGS) entry which is preliminary data.</text>
</comment>
<protein>
    <submittedName>
        <fullName evidence="2">Hypothetical_protein</fullName>
    </submittedName>
</protein>
<evidence type="ECO:0000313" key="2">
    <source>
        <dbReference type="EMBL" id="CAL6107022.1"/>
    </source>
</evidence>
<proteinExistence type="predicted"/>
<dbReference type="EMBL" id="CAXDID020000624">
    <property type="protein sequence ID" value="CAL6107022.1"/>
    <property type="molecule type" value="Genomic_DNA"/>
</dbReference>
<name>A0AA86R262_9EUKA</name>
<evidence type="ECO:0000313" key="1">
    <source>
        <dbReference type="EMBL" id="CAI9970351.1"/>
    </source>
</evidence>
<accession>A0AA86R262</accession>
<keyword evidence="3" id="KW-1185">Reference proteome</keyword>
<dbReference type="AlphaFoldDB" id="A0AA86R262"/>
<dbReference type="Proteomes" id="UP001642409">
    <property type="component" value="Unassembled WGS sequence"/>
</dbReference>
<sequence>MPRIVFIKISITLPLLAFWAKFAQVFSNSIRRLMCSKSGFLTSYCFFMKLLFSSQMKVDCACICCLAEGSWLLSTLERPFTASSGFFSSAVSIITEQGMRSN</sequence>
<evidence type="ECO:0000313" key="3">
    <source>
        <dbReference type="Proteomes" id="UP001642409"/>
    </source>
</evidence>
<dbReference type="EMBL" id="CATOUU010001069">
    <property type="protein sequence ID" value="CAI9970351.1"/>
    <property type="molecule type" value="Genomic_DNA"/>
</dbReference>
<gene>
    <name evidence="1" type="ORF">HINF_LOCUS57996</name>
    <name evidence="2" type="ORF">HINF_LOCUS74185</name>
</gene>
<reference evidence="1" key="1">
    <citation type="submission" date="2023-06" db="EMBL/GenBank/DDBJ databases">
        <authorList>
            <person name="Kurt Z."/>
        </authorList>
    </citation>
    <scope>NUCLEOTIDE SEQUENCE</scope>
</reference>
<reference evidence="2 3" key="2">
    <citation type="submission" date="2024-07" db="EMBL/GenBank/DDBJ databases">
        <authorList>
            <person name="Akdeniz Z."/>
        </authorList>
    </citation>
    <scope>NUCLEOTIDE SEQUENCE [LARGE SCALE GENOMIC DNA]</scope>
</reference>